<name>A0A943EFW5_9FIRM</name>
<dbReference type="Gene3D" id="3.40.50.300">
    <property type="entry name" value="P-loop containing nucleotide triphosphate hydrolases"/>
    <property type="match status" value="2"/>
</dbReference>
<accession>A0A943EFW5</accession>
<keyword evidence="2 4" id="KW-0067">ATP-binding</keyword>
<dbReference type="SUPFAM" id="SSF52540">
    <property type="entry name" value="P-loop containing nucleoside triphosphate hydrolases"/>
    <property type="match status" value="2"/>
</dbReference>
<dbReference type="PANTHER" id="PTHR42855">
    <property type="entry name" value="ABC TRANSPORTER ATP-BINDING SUBUNIT"/>
    <property type="match status" value="1"/>
</dbReference>
<dbReference type="FunFam" id="3.40.50.300:FF:000011">
    <property type="entry name" value="Putative ABC transporter ATP-binding component"/>
    <property type="match status" value="1"/>
</dbReference>
<organism evidence="4 5">
    <name type="scientific">Acidaminococcus intestini</name>
    <dbReference type="NCBI Taxonomy" id="187327"/>
    <lineage>
        <taxon>Bacteria</taxon>
        <taxon>Bacillati</taxon>
        <taxon>Bacillota</taxon>
        <taxon>Negativicutes</taxon>
        <taxon>Acidaminococcales</taxon>
        <taxon>Acidaminococcaceae</taxon>
        <taxon>Acidaminococcus</taxon>
    </lineage>
</organism>
<evidence type="ECO:0000259" key="3">
    <source>
        <dbReference type="PROSITE" id="PS50893"/>
    </source>
</evidence>
<dbReference type="FunFam" id="3.40.50.300:FF:000905">
    <property type="entry name" value="Heme ABC transporter ATP-binding protein"/>
    <property type="match status" value="1"/>
</dbReference>
<dbReference type="SMART" id="SM00382">
    <property type="entry name" value="AAA"/>
    <property type="match status" value="2"/>
</dbReference>
<dbReference type="AlphaFoldDB" id="A0A943EFW5"/>
<gene>
    <name evidence="4" type="ORF">KHX13_01840</name>
</gene>
<comment type="caution">
    <text evidence="4">The sequence shown here is derived from an EMBL/GenBank/DDBJ whole genome shotgun (WGS) entry which is preliminary data.</text>
</comment>
<reference evidence="4" key="1">
    <citation type="submission" date="2021-02" db="EMBL/GenBank/DDBJ databases">
        <title>Infant gut strain persistence is associated with maternal origin, phylogeny, and functional potential including surface adhesion and iron acquisition.</title>
        <authorList>
            <person name="Lou Y.C."/>
        </authorList>
    </citation>
    <scope>NUCLEOTIDE SEQUENCE</scope>
    <source>
        <strain evidence="4">L3_106_000M1_dasL3_106_000M1_concoct_15</strain>
    </source>
</reference>
<keyword evidence="1" id="KW-0547">Nucleotide-binding</keyword>
<dbReference type="CDD" id="cd03221">
    <property type="entry name" value="ABCF_EF-3"/>
    <property type="match status" value="2"/>
</dbReference>
<dbReference type="InterPro" id="IPR027417">
    <property type="entry name" value="P-loop_NTPase"/>
</dbReference>
<proteinExistence type="predicted"/>
<dbReference type="EMBL" id="JAGZCZ010000002">
    <property type="protein sequence ID" value="MBS5519073.1"/>
    <property type="molecule type" value="Genomic_DNA"/>
</dbReference>
<dbReference type="GO" id="GO:0005524">
    <property type="term" value="F:ATP binding"/>
    <property type="evidence" value="ECO:0007669"/>
    <property type="project" value="UniProtKB-KW"/>
</dbReference>
<dbReference type="InterPro" id="IPR032781">
    <property type="entry name" value="ABC_tran_Xtn"/>
</dbReference>
<dbReference type="PROSITE" id="PS00211">
    <property type="entry name" value="ABC_TRANSPORTER_1"/>
    <property type="match status" value="1"/>
</dbReference>
<dbReference type="InterPro" id="IPR051309">
    <property type="entry name" value="ABCF_ATPase"/>
</dbReference>
<dbReference type="GO" id="GO:0016887">
    <property type="term" value="F:ATP hydrolysis activity"/>
    <property type="evidence" value="ECO:0007669"/>
    <property type="project" value="InterPro"/>
</dbReference>
<dbReference type="Pfam" id="PF12848">
    <property type="entry name" value="ABC_tran_Xtn"/>
    <property type="match status" value="1"/>
</dbReference>
<dbReference type="PROSITE" id="PS50893">
    <property type="entry name" value="ABC_TRANSPORTER_2"/>
    <property type="match status" value="2"/>
</dbReference>
<evidence type="ECO:0000256" key="2">
    <source>
        <dbReference type="ARBA" id="ARBA00022840"/>
    </source>
</evidence>
<feature type="domain" description="ABC transporter" evidence="3">
    <location>
        <begin position="322"/>
        <end position="518"/>
    </location>
</feature>
<dbReference type="InterPro" id="IPR017871">
    <property type="entry name" value="ABC_transporter-like_CS"/>
</dbReference>
<protein>
    <submittedName>
        <fullName evidence="4">ABC-F family ATP-binding cassette domain-containing protein</fullName>
    </submittedName>
</protein>
<feature type="domain" description="ABC transporter" evidence="3">
    <location>
        <begin position="4"/>
        <end position="259"/>
    </location>
</feature>
<dbReference type="InterPro" id="IPR003439">
    <property type="entry name" value="ABC_transporter-like_ATP-bd"/>
</dbReference>
<evidence type="ECO:0000313" key="5">
    <source>
        <dbReference type="Proteomes" id="UP000754226"/>
    </source>
</evidence>
<evidence type="ECO:0000256" key="1">
    <source>
        <dbReference type="ARBA" id="ARBA00022741"/>
    </source>
</evidence>
<evidence type="ECO:0000313" key="4">
    <source>
        <dbReference type="EMBL" id="MBS5519073.1"/>
    </source>
</evidence>
<sequence length="518" mass="58357">MSILDVAHLSHSYGGREIFEDVSFRLEKGEHVALVGANGEGKSTFMSIITGKLSPDDGKITWARRTKVGYMDQHAALEAGKTIRETLRTAFQDLVDEEKEMLAAYDQMESASPDELERLMADTAEIQERLEAADYYNLDTKIEEVAAGLGLRDIGLDHKVDELSGGQRTKVLLTKLLLQHPDILLLDEPTNYLDTGHIEWLTRYLQNYENAFIVISHDVPFLNAVTNVIWHVDNLSLTRYTANYEKFEEMVAIKRRQLDAAYERQQAEIKKEQDFIARNKARVATRGMANSRMKKLAKMEVLTKRAEKPKPHFQFKEDRAPSRFVLVGTNLVLGYHEPLTKQVDLKIERGAKIAIRGTNGLGKSTLLKTLLGQVPPIAGTVERGEFVSVGYFEQESAKGNQNTALEELWQEYPGMANAEVRAALAACGLTNDHITTKMTALSGGEAAKVRLSKIMQRPVNLLVLDEPTNHLDGEAKEELKRALKEYQGTLILVSHEVDFYEDWVDEVWNIEGWSTKIV</sequence>
<dbReference type="InterPro" id="IPR003593">
    <property type="entry name" value="AAA+_ATPase"/>
</dbReference>
<dbReference type="Proteomes" id="UP000754226">
    <property type="component" value="Unassembled WGS sequence"/>
</dbReference>
<dbReference type="Pfam" id="PF00005">
    <property type="entry name" value="ABC_tran"/>
    <property type="match status" value="2"/>
</dbReference>
<dbReference type="PANTHER" id="PTHR42855:SF2">
    <property type="entry name" value="DRUG RESISTANCE ABC TRANSPORTER,ATP-BINDING PROTEIN"/>
    <property type="match status" value="1"/>
</dbReference>